<dbReference type="EMBL" id="JAMZEK010000001">
    <property type="protein sequence ID" value="MCP1373803.1"/>
    <property type="molecule type" value="Genomic_DNA"/>
</dbReference>
<protein>
    <submittedName>
        <fullName evidence="2">Uncharacterized protein</fullName>
    </submittedName>
</protein>
<accession>A0ABT1FCL5</accession>
<reference evidence="2 3" key="1">
    <citation type="submission" date="2022-06" db="EMBL/GenBank/DDBJ databases">
        <title>Dyella sp. Sa strain:Sa Genome sequencing.</title>
        <authorList>
            <person name="Park S."/>
        </authorList>
    </citation>
    <scope>NUCLEOTIDE SEQUENCE [LARGE SCALE GENOMIC DNA]</scope>
    <source>
        <strain evidence="2 3">Sa</strain>
    </source>
</reference>
<organism evidence="2 3">
    <name type="scientific">Dyella lutea</name>
    <dbReference type="NCBI Taxonomy" id="2950441"/>
    <lineage>
        <taxon>Bacteria</taxon>
        <taxon>Pseudomonadati</taxon>
        <taxon>Pseudomonadota</taxon>
        <taxon>Gammaproteobacteria</taxon>
        <taxon>Lysobacterales</taxon>
        <taxon>Rhodanobacteraceae</taxon>
        <taxon>Dyella</taxon>
    </lineage>
</organism>
<name>A0ABT1FCL5_9GAMM</name>
<keyword evidence="1" id="KW-0472">Membrane</keyword>
<gene>
    <name evidence="2" type="ORF">NC595_06990</name>
</gene>
<comment type="caution">
    <text evidence="2">The sequence shown here is derived from an EMBL/GenBank/DDBJ whole genome shotgun (WGS) entry which is preliminary data.</text>
</comment>
<proteinExistence type="predicted"/>
<dbReference type="RefSeq" id="WP_253565617.1">
    <property type="nucleotide sequence ID" value="NZ_JAMZEK010000001.1"/>
</dbReference>
<keyword evidence="1" id="KW-0812">Transmembrane</keyword>
<evidence type="ECO:0000313" key="3">
    <source>
        <dbReference type="Proteomes" id="UP001204615"/>
    </source>
</evidence>
<keyword evidence="1" id="KW-1133">Transmembrane helix</keyword>
<evidence type="ECO:0000256" key="1">
    <source>
        <dbReference type="SAM" id="Phobius"/>
    </source>
</evidence>
<feature type="transmembrane region" description="Helical" evidence="1">
    <location>
        <begin position="12"/>
        <end position="35"/>
    </location>
</feature>
<dbReference type="Proteomes" id="UP001204615">
    <property type="component" value="Unassembled WGS sequence"/>
</dbReference>
<keyword evidence="3" id="KW-1185">Reference proteome</keyword>
<sequence>MSYVRSSSSPSMVLSMDVSALAGVLLALLVMMLVIQPDTSIVRPGISDMGECYGGDDDYCGVSWRTVIIPASGKPYLADEPDVAMAPWDTLAERVRPGKSGTVVGWLVKPADGARVEAVVDAIHHLRAQQSGPVALTGETP</sequence>
<evidence type="ECO:0000313" key="2">
    <source>
        <dbReference type="EMBL" id="MCP1373803.1"/>
    </source>
</evidence>